<comment type="caution">
    <text evidence="2">The sequence shown here is derived from an EMBL/GenBank/DDBJ whole genome shotgun (WGS) entry which is preliminary data.</text>
</comment>
<evidence type="ECO:0000256" key="1">
    <source>
        <dbReference type="SAM" id="MobiDB-lite"/>
    </source>
</evidence>
<name>A0A1Q4VEL1_9ACTN</name>
<evidence type="ECO:0000313" key="2">
    <source>
        <dbReference type="EMBL" id="OKH96253.1"/>
    </source>
</evidence>
<protein>
    <submittedName>
        <fullName evidence="2">Uncharacterized protein</fullName>
    </submittedName>
</protein>
<evidence type="ECO:0000313" key="3">
    <source>
        <dbReference type="Proteomes" id="UP000186455"/>
    </source>
</evidence>
<dbReference type="STRING" id="1048205.AB852_06390"/>
<feature type="region of interest" description="Disordered" evidence="1">
    <location>
        <begin position="132"/>
        <end position="160"/>
    </location>
</feature>
<gene>
    <name evidence="2" type="ORF">AB852_06390</name>
</gene>
<feature type="compositionally biased region" description="Basic residues" evidence="1">
    <location>
        <begin position="149"/>
        <end position="160"/>
    </location>
</feature>
<proteinExistence type="predicted"/>
<organism evidence="2 3">
    <name type="scientific">Streptomyces uncialis</name>
    <dbReference type="NCBI Taxonomy" id="1048205"/>
    <lineage>
        <taxon>Bacteria</taxon>
        <taxon>Bacillati</taxon>
        <taxon>Actinomycetota</taxon>
        <taxon>Actinomycetes</taxon>
        <taxon>Kitasatosporales</taxon>
        <taxon>Streptomycetaceae</taxon>
        <taxon>Streptomyces</taxon>
    </lineage>
</organism>
<keyword evidence="3" id="KW-1185">Reference proteome</keyword>
<dbReference type="RefSeq" id="WP_073784457.1">
    <property type="nucleotide sequence ID" value="NZ_JAPEPH010000001.1"/>
</dbReference>
<accession>A0A1Q4VEL1</accession>
<dbReference type="AlphaFoldDB" id="A0A1Q4VEL1"/>
<dbReference type="EMBL" id="LFBV01000001">
    <property type="protein sequence ID" value="OKH96253.1"/>
    <property type="molecule type" value="Genomic_DNA"/>
</dbReference>
<sequence>MYEPIRTKSVHTTTGTAADYPHRSREEELDIQLAGHLAALLAVTDELRVLSPGPDLDEAAERLAEQVSRLRGGGAPVRAADAGAVHEPGLGALHQRAHALAGRALVVAASRADTTVAILAAERMDAHAVAVRGSAAERSPELASGGARRGARRHKLSPTH</sequence>
<dbReference type="Proteomes" id="UP000186455">
    <property type="component" value="Unassembled WGS sequence"/>
</dbReference>
<reference evidence="2 3" key="1">
    <citation type="submission" date="2015-06" db="EMBL/GenBank/DDBJ databases">
        <title>Cloning and characterization of the uncialamcin biosynthetic gene cluster.</title>
        <authorList>
            <person name="Yan X."/>
            <person name="Huang T."/>
            <person name="Ge H."/>
            <person name="Shen B."/>
        </authorList>
    </citation>
    <scope>NUCLEOTIDE SEQUENCE [LARGE SCALE GENOMIC DNA]</scope>
    <source>
        <strain evidence="2 3">DCA2648</strain>
    </source>
</reference>